<reference evidence="3 5" key="3">
    <citation type="submission" date="2022-06" db="EMBL/GenBank/DDBJ databases">
        <title>Haloarcula sp. a new haloarchaeum isolate from saline soil.</title>
        <authorList>
            <person name="Strakova D."/>
            <person name="Galisteo C."/>
            <person name="Sanchez-Porro C."/>
            <person name="Ventosa A."/>
        </authorList>
    </citation>
    <scope>NUCLEOTIDE SEQUENCE [LARGE SCALE GENOMIC DNA]</scope>
    <source>
        <strain evidence="3 5">JCM 15760</strain>
    </source>
</reference>
<feature type="transmembrane region" description="Helical" evidence="1">
    <location>
        <begin position="80"/>
        <end position="101"/>
    </location>
</feature>
<reference evidence="2" key="1">
    <citation type="journal article" date="2014" name="Int. J. Syst. Evol. Microbiol.">
        <title>Complete genome sequence of Corynebacterium casei LMG S-19264T (=DSM 44701T), isolated from a smear-ripened cheese.</title>
        <authorList>
            <consortium name="US DOE Joint Genome Institute (JGI-PGF)"/>
            <person name="Walter F."/>
            <person name="Albersmeier A."/>
            <person name="Kalinowski J."/>
            <person name="Ruckert C."/>
        </authorList>
    </citation>
    <scope>NUCLEOTIDE SEQUENCE</scope>
    <source>
        <strain evidence="2">JCM 15759</strain>
    </source>
</reference>
<organism evidence="2 4">
    <name type="scientific">Haloarcula argentinensis</name>
    <dbReference type="NCBI Taxonomy" id="43776"/>
    <lineage>
        <taxon>Archaea</taxon>
        <taxon>Methanobacteriati</taxon>
        <taxon>Methanobacteriota</taxon>
        <taxon>Stenosarchaea group</taxon>
        <taxon>Halobacteria</taxon>
        <taxon>Halobacteriales</taxon>
        <taxon>Haloarculaceae</taxon>
        <taxon>Haloarcula</taxon>
    </lineage>
</organism>
<evidence type="ECO:0000313" key="3">
    <source>
        <dbReference type="EMBL" id="MDS0253103.1"/>
    </source>
</evidence>
<keyword evidence="1" id="KW-1133">Transmembrane helix</keyword>
<feature type="transmembrane region" description="Helical" evidence="1">
    <location>
        <begin position="17"/>
        <end position="40"/>
    </location>
</feature>
<dbReference type="Proteomes" id="UP000656367">
    <property type="component" value="Unassembled WGS sequence"/>
</dbReference>
<dbReference type="RefSeq" id="WP_005534819.1">
    <property type="nucleotide sequence ID" value="NZ_BAABDY010000003.1"/>
</dbReference>
<keyword evidence="5" id="KW-1185">Reference proteome</keyword>
<proteinExistence type="predicted"/>
<protein>
    <submittedName>
        <fullName evidence="2">Uncharacterized protein</fullName>
    </submittedName>
</protein>
<evidence type="ECO:0000313" key="5">
    <source>
        <dbReference type="Proteomes" id="UP001248536"/>
    </source>
</evidence>
<dbReference type="AlphaFoldDB" id="A0A830FIT7"/>
<keyword evidence="1" id="KW-0812">Transmembrane</keyword>
<name>A0A830FIT7_HALAR</name>
<evidence type="ECO:0000313" key="2">
    <source>
        <dbReference type="EMBL" id="GGM27053.1"/>
    </source>
</evidence>
<keyword evidence="1" id="KW-0472">Membrane</keyword>
<dbReference type="EMBL" id="BMON01000001">
    <property type="protein sequence ID" value="GGM27053.1"/>
    <property type="molecule type" value="Genomic_DNA"/>
</dbReference>
<accession>A0A830FIT7</accession>
<evidence type="ECO:0000313" key="4">
    <source>
        <dbReference type="Proteomes" id="UP000656367"/>
    </source>
</evidence>
<dbReference type="Proteomes" id="UP001248536">
    <property type="component" value="Unassembled WGS sequence"/>
</dbReference>
<sequence length="110" mass="12216">MADEDAESSSGEPLTVFGLRLTTVLGLLLGILLVPYLWFARRWLTRAIIVPVAGFLGAFIFAGFAGGMELFDFLGVNRRIGFLVSITFGMMLPWLVILGILHRYTDHEIL</sequence>
<reference evidence="2" key="2">
    <citation type="submission" date="2020-09" db="EMBL/GenBank/DDBJ databases">
        <authorList>
            <person name="Sun Q."/>
            <person name="Ohkuma M."/>
        </authorList>
    </citation>
    <scope>NUCLEOTIDE SEQUENCE</scope>
    <source>
        <strain evidence="2">JCM 15759</strain>
    </source>
</reference>
<feature type="transmembrane region" description="Helical" evidence="1">
    <location>
        <begin position="47"/>
        <end position="68"/>
    </location>
</feature>
<evidence type="ECO:0000256" key="1">
    <source>
        <dbReference type="SAM" id="Phobius"/>
    </source>
</evidence>
<gene>
    <name evidence="2" type="ORF">GCM10009006_05660</name>
    <name evidence="3" type="ORF">NC662_05135</name>
</gene>
<comment type="caution">
    <text evidence="2">The sequence shown here is derived from an EMBL/GenBank/DDBJ whole genome shotgun (WGS) entry which is preliminary data.</text>
</comment>
<dbReference type="EMBL" id="JAMQCP010000001">
    <property type="protein sequence ID" value="MDS0253103.1"/>
    <property type="molecule type" value="Genomic_DNA"/>
</dbReference>